<evidence type="ECO:0000256" key="2">
    <source>
        <dbReference type="ARBA" id="ARBA00023002"/>
    </source>
</evidence>
<dbReference type="Proteomes" id="UP000305948">
    <property type="component" value="Unassembled WGS sequence"/>
</dbReference>
<dbReference type="SUPFAM" id="SSF52283">
    <property type="entry name" value="Formate/glycerate dehydrogenase catalytic domain-like"/>
    <property type="match status" value="1"/>
</dbReference>
<dbReference type="CDD" id="cd12189">
    <property type="entry name" value="LKR_SDH_like"/>
    <property type="match status" value="1"/>
</dbReference>
<evidence type="ECO:0000259" key="5">
    <source>
        <dbReference type="SMART" id="SM01003"/>
    </source>
</evidence>
<dbReference type="Gene3D" id="3.30.360.10">
    <property type="entry name" value="Dihydrodipicolinate Reductase, domain 2"/>
    <property type="match status" value="1"/>
</dbReference>
<dbReference type="InterPro" id="IPR051168">
    <property type="entry name" value="AASS"/>
</dbReference>
<dbReference type="InterPro" id="IPR005097">
    <property type="entry name" value="Sacchrp_dh_NADP-bd"/>
</dbReference>
<feature type="domain" description="Alanine dehydrogenase/pyridine nucleotide transhydrogenase N-terminal" evidence="5">
    <location>
        <begin position="29"/>
        <end position="185"/>
    </location>
</feature>
<keyword evidence="7" id="KW-1185">Reference proteome</keyword>
<dbReference type="Pfam" id="PF16653">
    <property type="entry name" value="Sacchrp_dh_C"/>
    <property type="match status" value="1"/>
</dbReference>
<accession>A0A5C3N2D6</accession>
<evidence type="ECO:0000313" key="6">
    <source>
        <dbReference type="EMBL" id="TFK51437.1"/>
    </source>
</evidence>
<dbReference type="STRING" id="5364.A0A5C3N2D6"/>
<organism evidence="6 7">
    <name type="scientific">Heliocybe sulcata</name>
    <dbReference type="NCBI Taxonomy" id="5364"/>
    <lineage>
        <taxon>Eukaryota</taxon>
        <taxon>Fungi</taxon>
        <taxon>Dikarya</taxon>
        <taxon>Basidiomycota</taxon>
        <taxon>Agaricomycotina</taxon>
        <taxon>Agaricomycetes</taxon>
        <taxon>Gloeophyllales</taxon>
        <taxon>Gloeophyllaceae</taxon>
        <taxon>Heliocybe</taxon>
    </lineage>
</organism>
<dbReference type="InterPro" id="IPR032095">
    <property type="entry name" value="Sacchrp_dh-like_C"/>
</dbReference>
<evidence type="ECO:0000256" key="3">
    <source>
        <dbReference type="ARBA" id="ARBA00023154"/>
    </source>
</evidence>
<dbReference type="PANTHER" id="PTHR11133:SF23">
    <property type="entry name" value="SACCHAROPINE DEHYDROGENASE [NAD(+), L-LYSINE-FORMING]"/>
    <property type="match status" value="1"/>
</dbReference>
<dbReference type="SUPFAM" id="SSF51735">
    <property type="entry name" value="NAD(P)-binding Rossmann-fold domains"/>
    <property type="match status" value="1"/>
</dbReference>
<dbReference type="EMBL" id="ML213511">
    <property type="protein sequence ID" value="TFK51437.1"/>
    <property type="molecule type" value="Genomic_DNA"/>
</dbReference>
<dbReference type="GO" id="GO:0019878">
    <property type="term" value="P:lysine biosynthetic process via aminoadipic acid"/>
    <property type="evidence" value="ECO:0007669"/>
    <property type="project" value="TreeGrafter"/>
</dbReference>
<dbReference type="InterPro" id="IPR036291">
    <property type="entry name" value="NAD(P)-bd_dom_sf"/>
</dbReference>
<feature type="region of interest" description="Disordered" evidence="4">
    <location>
        <begin position="497"/>
        <end position="516"/>
    </location>
</feature>
<dbReference type="Gene3D" id="3.40.50.720">
    <property type="entry name" value="NAD(P)-binding Rossmann-like Domain"/>
    <property type="match status" value="2"/>
</dbReference>
<dbReference type="OrthoDB" id="10059875at2759"/>
<feature type="compositionally biased region" description="Low complexity" evidence="4">
    <location>
        <begin position="497"/>
        <end position="512"/>
    </location>
</feature>
<dbReference type="AlphaFoldDB" id="A0A5C3N2D6"/>
<sequence length="1003" mass="108317">MRPQPVLLARRRCTRQITTSAHAKAVTVGLRREDPGRIWERRCPLTPDAVHELVRDGVNVLVQDCSRRVYRSDEFVKAGASLHPTLSPAHIILGIKETPLDELLTSPVHSTTTTSTSESAARTHLMFSHTIKGQAYNMPLLARFLNEGDAQGGGSDPLPRLIDWELLTDESGKRTVGFGWFAGVAGVLESLSTLAHVHLEHGVASPFLYIPRPTLHPSLPSIRASLKRVGDMIKEGGTPRSVGPIVIGVTGSGKVAQGMLDILEDLPVQRVQVKELERLVRDPEADLHKVYLVHALPQDYFVRVDGQAYEREDYYKNPHLYVSQFHTKIHPYLTLLLHGAGWAQGYPRVLTNAGLAEALTIAQTLPGGDKARGCVVGDVSCDVEGGLEFLPRHSTLSAPFFSTRPPGHPEGLPGMTVMAVDILPSSLPLDASQHFSKGILPYLQTLIKGYRGEGSRDEGIERALERATVTRGGKLQGGNRWLEEPLSAWRASLSATTSCSMPSSTSASTSTSEKAVGAGGRKKRVLLLGSGMVAGPVVERLGSRADVEVVVASNAVEEARRLAERFGSGRAKAVHLDVGDLERVGELVAQADVVISLLPVPFHPTIAQQCIKHRKHMVTASYISPQMKELHSSALASDTLILNEIGLDPGIDHCSAFSLLKSIRDEGKRVRSFVSFCGGLPAPECAEDVPLGYKFSWSPLGVLRAARADARFRLDGKDYKIAEPDLLRHHFTDVPVSNVLRLEGIANRDSMPYAETYGLGSPGELRSVLRGTLRYPGFCALMQGFKEIGLLEFELKVRLDDWSSLAQRAFEGKYKDGVKGDRASLMSALSSVVSAGSEGRLAEALGWLGAIPSAVFNDMPPVPKGEMAPIELFAGLLAHKLAYKPGERDMVVLHHEIVASPASPSLSKTEEIYTSTLMAYGTPVHSAMAMTVGLPVALAALRVLDGRVGMRGVRGPEEEGLWRGVLGGMEEAGLGMRERVRGGGMGVGVEGVLGEGLRRTMGV</sequence>
<dbReference type="GO" id="GO:0005737">
    <property type="term" value="C:cytoplasm"/>
    <property type="evidence" value="ECO:0007669"/>
    <property type="project" value="TreeGrafter"/>
</dbReference>
<dbReference type="Gene3D" id="1.10.1870.10">
    <property type="entry name" value="Domain 3, Saccharopine reductase"/>
    <property type="match status" value="1"/>
</dbReference>
<dbReference type="Pfam" id="PF03435">
    <property type="entry name" value="Sacchrp_dh_NADP"/>
    <property type="match status" value="1"/>
</dbReference>
<dbReference type="SMART" id="SM01003">
    <property type="entry name" value="AlaDh_PNT_N"/>
    <property type="match status" value="1"/>
</dbReference>
<protein>
    <recommendedName>
        <fullName evidence="5">Alanine dehydrogenase/pyridine nucleotide transhydrogenase N-terminal domain-containing protein</fullName>
    </recommendedName>
</protein>
<dbReference type="SUPFAM" id="SSF55347">
    <property type="entry name" value="Glyceraldehyde-3-phosphate dehydrogenase-like, C-terminal domain"/>
    <property type="match status" value="1"/>
</dbReference>
<keyword evidence="1" id="KW-0521">NADP</keyword>
<reference evidence="6 7" key="1">
    <citation type="journal article" date="2019" name="Nat. Ecol. Evol.">
        <title>Megaphylogeny resolves global patterns of mushroom evolution.</title>
        <authorList>
            <person name="Varga T."/>
            <person name="Krizsan K."/>
            <person name="Foldi C."/>
            <person name="Dima B."/>
            <person name="Sanchez-Garcia M."/>
            <person name="Sanchez-Ramirez S."/>
            <person name="Szollosi G.J."/>
            <person name="Szarkandi J.G."/>
            <person name="Papp V."/>
            <person name="Albert L."/>
            <person name="Andreopoulos W."/>
            <person name="Angelini C."/>
            <person name="Antonin V."/>
            <person name="Barry K.W."/>
            <person name="Bougher N.L."/>
            <person name="Buchanan P."/>
            <person name="Buyck B."/>
            <person name="Bense V."/>
            <person name="Catcheside P."/>
            <person name="Chovatia M."/>
            <person name="Cooper J."/>
            <person name="Damon W."/>
            <person name="Desjardin D."/>
            <person name="Finy P."/>
            <person name="Geml J."/>
            <person name="Haridas S."/>
            <person name="Hughes K."/>
            <person name="Justo A."/>
            <person name="Karasinski D."/>
            <person name="Kautmanova I."/>
            <person name="Kiss B."/>
            <person name="Kocsube S."/>
            <person name="Kotiranta H."/>
            <person name="LaButti K.M."/>
            <person name="Lechner B.E."/>
            <person name="Liimatainen K."/>
            <person name="Lipzen A."/>
            <person name="Lukacs Z."/>
            <person name="Mihaltcheva S."/>
            <person name="Morgado L.N."/>
            <person name="Niskanen T."/>
            <person name="Noordeloos M.E."/>
            <person name="Ohm R.A."/>
            <person name="Ortiz-Santana B."/>
            <person name="Ovrebo C."/>
            <person name="Racz N."/>
            <person name="Riley R."/>
            <person name="Savchenko A."/>
            <person name="Shiryaev A."/>
            <person name="Soop K."/>
            <person name="Spirin V."/>
            <person name="Szebenyi C."/>
            <person name="Tomsovsky M."/>
            <person name="Tulloss R.E."/>
            <person name="Uehling J."/>
            <person name="Grigoriev I.V."/>
            <person name="Vagvolgyi C."/>
            <person name="Papp T."/>
            <person name="Martin F.M."/>
            <person name="Miettinen O."/>
            <person name="Hibbett D.S."/>
            <person name="Nagy L.G."/>
        </authorList>
    </citation>
    <scope>NUCLEOTIDE SEQUENCE [LARGE SCALE GENOMIC DNA]</scope>
    <source>
        <strain evidence="6 7">OMC1185</strain>
    </source>
</reference>
<evidence type="ECO:0000313" key="7">
    <source>
        <dbReference type="Proteomes" id="UP000305948"/>
    </source>
</evidence>
<proteinExistence type="predicted"/>
<name>A0A5C3N2D6_9AGAM</name>
<dbReference type="GO" id="GO:0004753">
    <property type="term" value="F:saccharopine dehydrogenase activity"/>
    <property type="evidence" value="ECO:0007669"/>
    <property type="project" value="TreeGrafter"/>
</dbReference>
<keyword evidence="2" id="KW-0560">Oxidoreductase</keyword>
<keyword evidence="3" id="KW-0028">Amino-acid biosynthesis</keyword>
<keyword evidence="3" id="KW-0457">Lysine biosynthesis</keyword>
<dbReference type="FunFam" id="3.40.50.720:FF:000072">
    <property type="entry name" value="Saccharopine dehydrogenase [NADP(+), L-glutamate-forming]"/>
    <property type="match status" value="1"/>
</dbReference>
<evidence type="ECO:0000256" key="4">
    <source>
        <dbReference type="SAM" id="MobiDB-lite"/>
    </source>
</evidence>
<dbReference type="Pfam" id="PF05222">
    <property type="entry name" value="AlaDh_PNT_N"/>
    <property type="match status" value="1"/>
</dbReference>
<dbReference type="InterPro" id="IPR007886">
    <property type="entry name" value="AlaDH/PNT_N"/>
</dbReference>
<evidence type="ECO:0000256" key="1">
    <source>
        <dbReference type="ARBA" id="ARBA00022857"/>
    </source>
</evidence>
<dbReference type="PANTHER" id="PTHR11133">
    <property type="entry name" value="SACCHAROPINE DEHYDROGENASE"/>
    <property type="match status" value="1"/>
</dbReference>
<gene>
    <name evidence="6" type="ORF">OE88DRAFT_1718878</name>
</gene>